<dbReference type="AlphaFoldDB" id="K9XWE1"/>
<reference evidence="2" key="1">
    <citation type="journal article" date="2013" name="Proc. Natl. Acad. Sci. U.S.A.">
        <title>Improving the coverage of the cyanobacterial phylum using diversity-driven genome sequencing.</title>
        <authorList>
            <person name="Shih P.M."/>
            <person name="Wu D."/>
            <person name="Latifi A."/>
            <person name="Axen S.D."/>
            <person name="Fewer D.P."/>
            <person name="Talla E."/>
            <person name="Calteau A."/>
            <person name="Cai F."/>
            <person name="Tandeau de Marsac N."/>
            <person name="Rippka R."/>
            <person name="Herdman M."/>
            <person name="Sivonen K."/>
            <person name="Coursin T."/>
            <person name="Laurent T."/>
            <person name="Goodwin L."/>
            <person name="Nolan M."/>
            <person name="Davenport K.W."/>
            <person name="Han C.S."/>
            <person name="Rubin E.M."/>
            <person name="Eisen J.A."/>
            <person name="Woyke T."/>
            <person name="Gugger M."/>
            <person name="Kerfeld C.A."/>
        </authorList>
    </citation>
    <scope>NUCLEOTIDE SEQUENCE [LARGE SCALE GENOMIC DNA]</scope>
    <source>
        <strain evidence="2">ATCC 29371 / PCC 7437</strain>
    </source>
</reference>
<evidence type="ECO:0000313" key="1">
    <source>
        <dbReference type="EMBL" id="AFZ36401.1"/>
    </source>
</evidence>
<dbReference type="EMBL" id="CP003653">
    <property type="protein sequence ID" value="AFZ36401.1"/>
    <property type="molecule type" value="Genomic_DNA"/>
</dbReference>
<proteinExistence type="predicted"/>
<dbReference type="STRING" id="111780.Sta7437_2881"/>
<dbReference type="KEGG" id="scs:Sta7437_2881"/>
<name>K9XWE1_STAC7</name>
<evidence type="ECO:0000313" key="2">
    <source>
        <dbReference type="Proteomes" id="UP000010473"/>
    </source>
</evidence>
<keyword evidence="2" id="KW-1185">Reference proteome</keyword>
<accession>K9XWE1</accession>
<sequence length="66" mass="7749">MSIQTKARALLNRHHQMIRNREQSMLLRTATEIGFDVDTSHYYSHIQGKTPAQFNQAYHRSRSTMS</sequence>
<dbReference type="RefSeq" id="WP_015194068.1">
    <property type="nucleotide sequence ID" value="NC_019748.1"/>
</dbReference>
<protein>
    <submittedName>
        <fullName evidence="1">Glutamine synthetase inactivating factor IF7</fullName>
    </submittedName>
</protein>
<dbReference type="eggNOG" id="ENOG5032IPA">
    <property type="taxonomic scope" value="Bacteria"/>
</dbReference>
<dbReference type="Proteomes" id="UP000010473">
    <property type="component" value="Chromosome"/>
</dbReference>
<organism evidence="1 2">
    <name type="scientific">Stanieria cyanosphaera (strain ATCC 29371 / PCC 7437)</name>
    <dbReference type="NCBI Taxonomy" id="111780"/>
    <lineage>
        <taxon>Bacteria</taxon>
        <taxon>Bacillati</taxon>
        <taxon>Cyanobacteriota</taxon>
        <taxon>Cyanophyceae</taxon>
        <taxon>Pleurocapsales</taxon>
        <taxon>Dermocarpellaceae</taxon>
        <taxon>Stanieria</taxon>
    </lineage>
</organism>
<dbReference type="HOGENOM" id="CLU_205891_0_0_3"/>
<gene>
    <name evidence="1" type="ordered locus">Sta7437_2881</name>
</gene>
<dbReference type="OrthoDB" id="517878at2"/>